<proteinExistence type="predicted"/>
<comment type="caution">
    <text evidence="1">The sequence shown here is derived from an EMBL/GenBank/DDBJ whole genome shotgun (WGS) entry which is preliminary data.</text>
</comment>
<accession>X0TVP6</accession>
<gene>
    <name evidence="1" type="ORF">S01H1_22827</name>
</gene>
<dbReference type="InterPro" id="IPR012337">
    <property type="entry name" value="RNaseH-like_sf"/>
</dbReference>
<feature type="non-terminal residue" evidence="1">
    <location>
        <position position="1"/>
    </location>
</feature>
<dbReference type="AlphaFoldDB" id="X0TVP6"/>
<sequence>GLRKTKKYRLAERIGKLNKLGTVKIIFSRRKGESKHIAIVTDDLRASMRSAVADYLKRWSIEMLIKDEKQHLGLGDYRVLRYRAVVRHLRLVDCAYACLTHVGIKAYRAQGQNKSKKVLRLEPISKLKDRMRRIVWQENVQDVIKHSHEKPVIRRLEKLLAA</sequence>
<protein>
    <recommendedName>
        <fullName evidence="2">Transposase IS4-like domain-containing protein</fullName>
    </recommendedName>
</protein>
<evidence type="ECO:0000313" key="1">
    <source>
        <dbReference type="EMBL" id="GAF92217.1"/>
    </source>
</evidence>
<evidence type="ECO:0008006" key="2">
    <source>
        <dbReference type="Google" id="ProtNLM"/>
    </source>
</evidence>
<dbReference type="EMBL" id="BARS01012984">
    <property type="protein sequence ID" value="GAF92217.1"/>
    <property type="molecule type" value="Genomic_DNA"/>
</dbReference>
<name>X0TVP6_9ZZZZ</name>
<dbReference type="SUPFAM" id="SSF53098">
    <property type="entry name" value="Ribonuclease H-like"/>
    <property type="match status" value="1"/>
</dbReference>
<reference evidence="1" key="1">
    <citation type="journal article" date="2014" name="Front. Microbiol.">
        <title>High frequency of phylogenetically diverse reductive dehalogenase-homologous genes in deep subseafloor sedimentary metagenomes.</title>
        <authorList>
            <person name="Kawai M."/>
            <person name="Futagami T."/>
            <person name="Toyoda A."/>
            <person name="Takaki Y."/>
            <person name="Nishi S."/>
            <person name="Hori S."/>
            <person name="Arai W."/>
            <person name="Tsubouchi T."/>
            <person name="Morono Y."/>
            <person name="Uchiyama I."/>
            <person name="Ito T."/>
            <person name="Fujiyama A."/>
            <person name="Inagaki F."/>
            <person name="Takami H."/>
        </authorList>
    </citation>
    <scope>NUCLEOTIDE SEQUENCE</scope>
    <source>
        <strain evidence="1">Expedition CK06-06</strain>
    </source>
</reference>
<organism evidence="1">
    <name type="scientific">marine sediment metagenome</name>
    <dbReference type="NCBI Taxonomy" id="412755"/>
    <lineage>
        <taxon>unclassified sequences</taxon>
        <taxon>metagenomes</taxon>
        <taxon>ecological metagenomes</taxon>
    </lineage>
</organism>